<evidence type="ECO:0000313" key="11">
    <source>
        <dbReference type="EMBL" id="KIM82363.1"/>
    </source>
</evidence>
<evidence type="ECO:0000256" key="6">
    <source>
        <dbReference type="ARBA" id="ARBA00023163"/>
    </source>
</evidence>
<sequence length="599" mass="66295">MTDATKPAGEEAVKIESGADGAATGDVKEQGLALWQTVKDAVNKDGQLLSHEFMRLPSKRQYPDYYQLIRRPISLDEIKKQLDEGSYKSLEEVKDDLVHCFTNAKKYNQKNSSIWLDAKEYLKMTGIKEEDPTDGGGEDGDKIGGEKGDVDGTGDGIKKAKVPNLYRQLKGRLQKLIDKTDDDGRVLSTLFMELPLKKDYPTYYKEIKKPQSFENIFKHLKRKEYHTSAEFAAEVELIFSNAFTFNQEHSPVWEDAMVLRDYFRHLMSDLPTPFALPEYAKPVRGSNKIKLKMSGANQSASSPHASGAQPSFTLRVPGGTEPSKPAATVNPKVAQRSPMMGAAAVLPAHSTSFANQLPVAPMTAQTYPIQPIQATPRQPQAYQYAQHHYPNASYLPQTSAPSSSQVTTSALPHIETLSYTRSPSPSDLHPLKGVSLVTKPRGRPFKLDYRDGVKSWAMRLGEGEGSISIVDVRFLAAEEEEQGSEDEAAEEEEEDTEEESAPRNGKGKAKRGRGRPKASTRATTAKTKVTRSTKPAAPPKAATPFRDSVKILLNGSVVEVKEDHEGEWDMELRLGQNVLEVGEQGGMVWKVYMERVAPI</sequence>
<feature type="compositionally biased region" description="Basic residues" evidence="9">
    <location>
        <begin position="505"/>
        <end position="518"/>
    </location>
</feature>
<evidence type="ECO:0000256" key="9">
    <source>
        <dbReference type="SAM" id="MobiDB-lite"/>
    </source>
</evidence>
<dbReference type="PROSITE" id="PS50014">
    <property type="entry name" value="BROMODOMAIN_2"/>
    <property type="match status" value="2"/>
</dbReference>
<gene>
    <name evidence="11" type="ORF">PILCRDRAFT_71071</name>
</gene>
<dbReference type="HOGENOM" id="CLU_022941_0_0_1"/>
<dbReference type="Pfam" id="PF00439">
    <property type="entry name" value="Bromodomain"/>
    <property type="match status" value="2"/>
</dbReference>
<feature type="domain" description="Bromo" evidence="10">
    <location>
        <begin position="183"/>
        <end position="253"/>
    </location>
</feature>
<keyword evidence="4" id="KW-0805">Transcription regulation</keyword>
<evidence type="ECO:0000313" key="12">
    <source>
        <dbReference type="Proteomes" id="UP000054166"/>
    </source>
</evidence>
<feature type="domain" description="Bromo" evidence="10">
    <location>
        <begin position="45"/>
        <end position="115"/>
    </location>
</feature>
<dbReference type="InterPro" id="IPR001487">
    <property type="entry name" value="Bromodomain"/>
</dbReference>
<feature type="compositionally biased region" description="Acidic residues" evidence="9">
    <location>
        <begin position="478"/>
        <end position="499"/>
    </location>
</feature>
<keyword evidence="7" id="KW-0539">Nucleus</keyword>
<keyword evidence="2" id="KW-0677">Repeat</keyword>
<dbReference type="AlphaFoldDB" id="A0A0C3B7T4"/>
<evidence type="ECO:0000256" key="2">
    <source>
        <dbReference type="ARBA" id="ARBA00022737"/>
    </source>
</evidence>
<reference evidence="12" key="2">
    <citation type="submission" date="2015-01" db="EMBL/GenBank/DDBJ databases">
        <title>Evolutionary Origins and Diversification of the Mycorrhizal Mutualists.</title>
        <authorList>
            <consortium name="DOE Joint Genome Institute"/>
            <consortium name="Mycorrhizal Genomics Consortium"/>
            <person name="Kohler A."/>
            <person name="Kuo A."/>
            <person name="Nagy L.G."/>
            <person name="Floudas D."/>
            <person name="Copeland A."/>
            <person name="Barry K.W."/>
            <person name="Cichocki N."/>
            <person name="Veneault-Fourrey C."/>
            <person name="LaButti K."/>
            <person name="Lindquist E.A."/>
            <person name="Lipzen A."/>
            <person name="Lundell T."/>
            <person name="Morin E."/>
            <person name="Murat C."/>
            <person name="Riley R."/>
            <person name="Ohm R."/>
            <person name="Sun H."/>
            <person name="Tunlid A."/>
            <person name="Henrissat B."/>
            <person name="Grigoriev I.V."/>
            <person name="Hibbett D.S."/>
            <person name="Martin F."/>
        </authorList>
    </citation>
    <scope>NUCLEOTIDE SEQUENCE [LARGE SCALE GENOMIC DNA]</scope>
    <source>
        <strain evidence="12">F 1598</strain>
    </source>
</reference>
<evidence type="ECO:0000256" key="5">
    <source>
        <dbReference type="ARBA" id="ARBA00023117"/>
    </source>
</evidence>
<feature type="compositionally biased region" description="Polar residues" evidence="9">
    <location>
        <begin position="295"/>
        <end position="312"/>
    </location>
</feature>
<keyword evidence="12" id="KW-1185">Reference proteome</keyword>
<accession>A0A0C3B7T4</accession>
<dbReference type="Proteomes" id="UP000054166">
    <property type="component" value="Unassembled WGS sequence"/>
</dbReference>
<keyword evidence="3" id="KW-0156">Chromatin regulator</keyword>
<evidence type="ECO:0000256" key="4">
    <source>
        <dbReference type="ARBA" id="ARBA00023015"/>
    </source>
</evidence>
<dbReference type="InParanoid" id="A0A0C3B7T4"/>
<comment type="subcellular location">
    <subcellularLocation>
        <location evidence="1">Nucleus</location>
    </subcellularLocation>
</comment>
<feature type="compositionally biased region" description="Low complexity" evidence="9">
    <location>
        <begin position="519"/>
        <end position="543"/>
    </location>
</feature>
<proteinExistence type="predicted"/>
<evidence type="ECO:0000259" key="10">
    <source>
        <dbReference type="PROSITE" id="PS50014"/>
    </source>
</evidence>
<evidence type="ECO:0000256" key="3">
    <source>
        <dbReference type="ARBA" id="ARBA00022853"/>
    </source>
</evidence>
<dbReference type="InterPro" id="IPR037382">
    <property type="entry name" value="Rsc/polybromo"/>
</dbReference>
<dbReference type="OrthoDB" id="6017at2759"/>
<feature type="region of interest" description="Disordered" evidence="9">
    <location>
        <begin position="478"/>
        <end position="543"/>
    </location>
</feature>
<evidence type="ECO:0000256" key="1">
    <source>
        <dbReference type="ARBA" id="ARBA00004123"/>
    </source>
</evidence>
<dbReference type="STRING" id="765440.A0A0C3B7T4"/>
<dbReference type="PANTHER" id="PTHR16062">
    <property type="entry name" value="SWI/SNF-RELATED"/>
    <property type="match status" value="1"/>
</dbReference>
<keyword evidence="6" id="KW-0804">Transcription</keyword>
<dbReference type="SMART" id="SM00297">
    <property type="entry name" value="BROMO"/>
    <property type="match status" value="2"/>
</dbReference>
<feature type="region of interest" description="Disordered" evidence="9">
    <location>
        <begin position="1"/>
        <end position="23"/>
    </location>
</feature>
<evidence type="ECO:0000256" key="8">
    <source>
        <dbReference type="PROSITE-ProRule" id="PRU00035"/>
    </source>
</evidence>
<evidence type="ECO:0000256" key="7">
    <source>
        <dbReference type="ARBA" id="ARBA00023242"/>
    </source>
</evidence>
<feature type="compositionally biased region" description="Basic and acidic residues" evidence="9">
    <location>
        <begin position="139"/>
        <end position="150"/>
    </location>
</feature>
<protein>
    <recommendedName>
        <fullName evidence="10">Bromo domain-containing protein</fullName>
    </recommendedName>
</protein>
<dbReference type="GO" id="GO:0016586">
    <property type="term" value="C:RSC-type complex"/>
    <property type="evidence" value="ECO:0007669"/>
    <property type="project" value="InterPro"/>
</dbReference>
<feature type="region of interest" description="Disordered" evidence="9">
    <location>
        <begin position="128"/>
        <end position="156"/>
    </location>
</feature>
<dbReference type="GO" id="GO:0006338">
    <property type="term" value="P:chromatin remodeling"/>
    <property type="evidence" value="ECO:0007669"/>
    <property type="project" value="InterPro"/>
</dbReference>
<dbReference type="PRINTS" id="PR00503">
    <property type="entry name" value="BROMODOMAIN"/>
</dbReference>
<name>A0A0C3B7T4_PILCF</name>
<dbReference type="PANTHER" id="PTHR16062:SF19">
    <property type="entry name" value="PROTEIN POLYBROMO-1"/>
    <property type="match status" value="1"/>
</dbReference>
<dbReference type="SUPFAM" id="SSF47370">
    <property type="entry name" value="Bromodomain"/>
    <property type="match status" value="2"/>
</dbReference>
<dbReference type="Gene3D" id="1.20.920.10">
    <property type="entry name" value="Bromodomain-like"/>
    <property type="match status" value="2"/>
</dbReference>
<keyword evidence="5 8" id="KW-0103">Bromodomain</keyword>
<dbReference type="EMBL" id="KN832995">
    <property type="protein sequence ID" value="KIM82363.1"/>
    <property type="molecule type" value="Genomic_DNA"/>
</dbReference>
<dbReference type="GO" id="GO:0006368">
    <property type="term" value="P:transcription elongation by RNA polymerase II"/>
    <property type="evidence" value="ECO:0007669"/>
    <property type="project" value="TreeGrafter"/>
</dbReference>
<dbReference type="GO" id="GO:0003682">
    <property type="term" value="F:chromatin binding"/>
    <property type="evidence" value="ECO:0007669"/>
    <property type="project" value="TreeGrafter"/>
</dbReference>
<reference evidence="11 12" key="1">
    <citation type="submission" date="2014-04" db="EMBL/GenBank/DDBJ databases">
        <authorList>
            <consortium name="DOE Joint Genome Institute"/>
            <person name="Kuo A."/>
            <person name="Tarkka M."/>
            <person name="Buscot F."/>
            <person name="Kohler A."/>
            <person name="Nagy L.G."/>
            <person name="Floudas D."/>
            <person name="Copeland A."/>
            <person name="Barry K.W."/>
            <person name="Cichocki N."/>
            <person name="Veneault-Fourrey C."/>
            <person name="LaButti K."/>
            <person name="Lindquist E.A."/>
            <person name="Lipzen A."/>
            <person name="Lundell T."/>
            <person name="Morin E."/>
            <person name="Murat C."/>
            <person name="Sun H."/>
            <person name="Tunlid A."/>
            <person name="Henrissat B."/>
            <person name="Grigoriev I.V."/>
            <person name="Hibbett D.S."/>
            <person name="Martin F."/>
            <person name="Nordberg H.P."/>
            <person name="Cantor M.N."/>
            <person name="Hua S.X."/>
        </authorList>
    </citation>
    <scope>NUCLEOTIDE SEQUENCE [LARGE SCALE GENOMIC DNA]</scope>
    <source>
        <strain evidence="11 12">F 1598</strain>
    </source>
</reference>
<dbReference type="InterPro" id="IPR036427">
    <property type="entry name" value="Bromodomain-like_sf"/>
</dbReference>
<organism evidence="11 12">
    <name type="scientific">Piloderma croceum (strain F 1598)</name>
    <dbReference type="NCBI Taxonomy" id="765440"/>
    <lineage>
        <taxon>Eukaryota</taxon>
        <taxon>Fungi</taxon>
        <taxon>Dikarya</taxon>
        <taxon>Basidiomycota</taxon>
        <taxon>Agaricomycotina</taxon>
        <taxon>Agaricomycetes</taxon>
        <taxon>Agaricomycetidae</taxon>
        <taxon>Atheliales</taxon>
        <taxon>Atheliaceae</taxon>
        <taxon>Piloderma</taxon>
    </lineage>
</organism>
<feature type="region of interest" description="Disordered" evidence="9">
    <location>
        <begin position="293"/>
        <end position="331"/>
    </location>
</feature>